<name>A0A2P5BBR8_PARAD</name>
<feature type="region of interest" description="Disordered" evidence="1">
    <location>
        <begin position="88"/>
        <end position="117"/>
    </location>
</feature>
<gene>
    <name evidence="2" type="ORF">PanWU01x14_253390</name>
</gene>
<evidence type="ECO:0000256" key="1">
    <source>
        <dbReference type="SAM" id="MobiDB-lite"/>
    </source>
</evidence>
<comment type="caution">
    <text evidence="2">The sequence shown here is derived from an EMBL/GenBank/DDBJ whole genome shotgun (WGS) entry which is preliminary data.</text>
</comment>
<evidence type="ECO:0000313" key="2">
    <source>
        <dbReference type="EMBL" id="PON46215.1"/>
    </source>
</evidence>
<sequence length="201" mass="22327">MRVEDQVISFNVFKEEDSSSDINDYYRVDLVKESIKDNSLKEAPLINHDASIIHLVDVEAKKSQESSNVVEALQPSSNSNPPIKVIEPLLSPSNHHKPYKKDTRKLKTKKKKHGDHHFEQSLRGVLVSSCLKLFLDKLNSRWSGPSKKTNGSLCGAIKVDNKNPTRRIKGTTNRDLAPPMPKYGASAPNTADFICVGAPSP</sequence>
<dbReference type="Proteomes" id="UP000237105">
    <property type="component" value="Unassembled WGS sequence"/>
</dbReference>
<protein>
    <submittedName>
        <fullName evidence="2">Uncharacterized protein</fullName>
    </submittedName>
</protein>
<organism evidence="2 3">
    <name type="scientific">Parasponia andersonii</name>
    <name type="common">Sponia andersonii</name>
    <dbReference type="NCBI Taxonomy" id="3476"/>
    <lineage>
        <taxon>Eukaryota</taxon>
        <taxon>Viridiplantae</taxon>
        <taxon>Streptophyta</taxon>
        <taxon>Embryophyta</taxon>
        <taxon>Tracheophyta</taxon>
        <taxon>Spermatophyta</taxon>
        <taxon>Magnoliopsida</taxon>
        <taxon>eudicotyledons</taxon>
        <taxon>Gunneridae</taxon>
        <taxon>Pentapetalae</taxon>
        <taxon>rosids</taxon>
        <taxon>fabids</taxon>
        <taxon>Rosales</taxon>
        <taxon>Cannabaceae</taxon>
        <taxon>Parasponia</taxon>
    </lineage>
</organism>
<dbReference type="EMBL" id="JXTB01000316">
    <property type="protein sequence ID" value="PON46215.1"/>
    <property type="molecule type" value="Genomic_DNA"/>
</dbReference>
<evidence type="ECO:0000313" key="3">
    <source>
        <dbReference type="Proteomes" id="UP000237105"/>
    </source>
</evidence>
<reference evidence="3" key="1">
    <citation type="submission" date="2016-06" db="EMBL/GenBank/DDBJ databases">
        <title>Parallel loss of symbiosis genes in relatives of nitrogen-fixing non-legume Parasponia.</title>
        <authorList>
            <person name="Van Velzen R."/>
            <person name="Holmer R."/>
            <person name="Bu F."/>
            <person name="Rutten L."/>
            <person name="Van Zeijl A."/>
            <person name="Liu W."/>
            <person name="Santuari L."/>
            <person name="Cao Q."/>
            <person name="Sharma T."/>
            <person name="Shen D."/>
            <person name="Roswanjaya Y."/>
            <person name="Wardhani T."/>
            <person name="Kalhor M.S."/>
            <person name="Jansen J."/>
            <person name="Van den Hoogen J."/>
            <person name="Gungor B."/>
            <person name="Hartog M."/>
            <person name="Hontelez J."/>
            <person name="Verver J."/>
            <person name="Yang W.-C."/>
            <person name="Schijlen E."/>
            <person name="Repin R."/>
            <person name="Schilthuizen M."/>
            <person name="Schranz E."/>
            <person name="Heidstra R."/>
            <person name="Miyata K."/>
            <person name="Fedorova E."/>
            <person name="Kohlen W."/>
            <person name="Bisseling T."/>
            <person name="Smit S."/>
            <person name="Geurts R."/>
        </authorList>
    </citation>
    <scope>NUCLEOTIDE SEQUENCE [LARGE SCALE GENOMIC DNA]</scope>
    <source>
        <strain evidence="3">cv. WU1-14</strain>
    </source>
</reference>
<feature type="compositionally biased region" description="Basic residues" evidence="1">
    <location>
        <begin position="94"/>
        <end position="115"/>
    </location>
</feature>
<dbReference type="AlphaFoldDB" id="A0A2P5BBR8"/>
<keyword evidence="3" id="KW-1185">Reference proteome</keyword>
<accession>A0A2P5BBR8</accession>
<feature type="region of interest" description="Disordered" evidence="1">
    <location>
        <begin position="164"/>
        <end position="184"/>
    </location>
</feature>
<proteinExistence type="predicted"/>